<sequence length="590" mass="66788">AHPIDTLIRAAREDFSAALDTRATSLQDAAEKYRRKRGRHPPPGFDAWYSFAASRDSMVIESFFDQIHDDLAPFWGMDPRTLRRQAHSLMPRIVLRQGRVQPQMNHADESGQLQVWQALLGDLANLTGVKLPDVDMPTNTNFEPAVLVPWELIDTFLELSRPRLVATAEVLGKYSGLRDLDANARITRPASYLGPRPFWSLVIPACRPDSPTTLGRVFNDIWQPDGHTSEEHSAAGLLASAATISESGFVENWTSATDLCKRPVLQGLHGSLVFPDTFSLSKKLFPYFGKRKFAVNNDILLPGAGEWNFGKENGSVAVPWEEKADKLFWRGAASGGKNTKLNWQRFLRHRFVSMTNDSHVAFAESSLQNSSNGGLFGVGPAQTFRLSSTNAYNLLEQEKGRLSEWVRSWADVRFTDLVCDDNDDKKLQVDASRCPYDEEFFSTANGTDLKEQGKYKYTAILDGNGRDDDTEFLDALRKPVVPIRASLYRRWFDSRLGPWVHYVPVDTTLVDLYGVMHYFLGENAKALSGRREPQIQAHDEQARRIALGGKEWAERVLRKEDMLVYVYRLLLEYARVVDDRRERLGWVGDM</sequence>
<dbReference type="PANTHER" id="PTHR12203">
    <property type="entry name" value="KDEL LYS-ASP-GLU-LEU CONTAINING - RELATED"/>
    <property type="match status" value="1"/>
</dbReference>
<evidence type="ECO:0000313" key="2">
    <source>
        <dbReference type="EMBL" id="ORY12206.1"/>
    </source>
</evidence>
<dbReference type="OrthoDB" id="541052at2759"/>
<feature type="non-terminal residue" evidence="2">
    <location>
        <position position="1"/>
    </location>
</feature>
<name>A0A1Y1ZPP8_9PLEO</name>
<protein>
    <recommendedName>
        <fullName evidence="1">Glycosyl transferase CAP10 domain-containing protein</fullName>
    </recommendedName>
</protein>
<dbReference type="InterPro" id="IPR006598">
    <property type="entry name" value="CAP10"/>
</dbReference>
<gene>
    <name evidence="2" type="ORF">BCR34DRAFT_436121</name>
</gene>
<organism evidence="2 3">
    <name type="scientific">Clohesyomyces aquaticus</name>
    <dbReference type="NCBI Taxonomy" id="1231657"/>
    <lineage>
        <taxon>Eukaryota</taxon>
        <taxon>Fungi</taxon>
        <taxon>Dikarya</taxon>
        <taxon>Ascomycota</taxon>
        <taxon>Pezizomycotina</taxon>
        <taxon>Dothideomycetes</taxon>
        <taxon>Pleosporomycetidae</taxon>
        <taxon>Pleosporales</taxon>
        <taxon>Lindgomycetaceae</taxon>
        <taxon>Clohesyomyces</taxon>
    </lineage>
</organism>
<feature type="domain" description="Glycosyl transferase CAP10" evidence="1">
    <location>
        <begin position="419"/>
        <end position="577"/>
    </location>
</feature>
<proteinExistence type="predicted"/>
<evidence type="ECO:0000313" key="3">
    <source>
        <dbReference type="Proteomes" id="UP000193144"/>
    </source>
</evidence>
<dbReference type="AlphaFoldDB" id="A0A1Y1ZPP8"/>
<feature type="non-terminal residue" evidence="2">
    <location>
        <position position="590"/>
    </location>
</feature>
<keyword evidence="3" id="KW-1185">Reference proteome</keyword>
<accession>A0A1Y1ZPP8</accession>
<dbReference type="Proteomes" id="UP000193144">
    <property type="component" value="Unassembled WGS sequence"/>
</dbReference>
<comment type="caution">
    <text evidence="2">The sequence shown here is derived from an EMBL/GenBank/DDBJ whole genome shotgun (WGS) entry which is preliminary data.</text>
</comment>
<dbReference type="InterPro" id="IPR051091">
    <property type="entry name" value="O-Glucosyltr/Glycosyltrsf_90"/>
</dbReference>
<dbReference type="EMBL" id="MCFA01000053">
    <property type="protein sequence ID" value="ORY12206.1"/>
    <property type="molecule type" value="Genomic_DNA"/>
</dbReference>
<dbReference type="PANTHER" id="PTHR12203:SF22">
    <property type="entry name" value="CAPSULE ASSOCIATED PROTEIN"/>
    <property type="match status" value="1"/>
</dbReference>
<evidence type="ECO:0000259" key="1">
    <source>
        <dbReference type="Pfam" id="PF05686"/>
    </source>
</evidence>
<dbReference type="Pfam" id="PF05686">
    <property type="entry name" value="Glyco_transf_90"/>
    <property type="match status" value="1"/>
</dbReference>
<reference evidence="2 3" key="1">
    <citation type="submission" date="2016-07" db="EMBL/GenBank/DDBJ databases">
        <title>Pervasive Adenine N6-methylation of Active Genes in Fungi.</title>
        <authorList>
            <consortium name="DOE Joint Genome Institute"/>
            <person name="Mondo S.J."/>
            <person name="Dannebaum R.O."/>
            <person name="Kuo R.C."/>
            <person name="Labutti K."/>
            <person name="Haridas S."/>
            <person name="Kuo A."/>
            <person name="Salamov A."/>
            <person name="Ahrendt S.R."/>
            <person name="Lipzen A."/>
            <person name="Sullivan W."/>
            <person name="Andreopoulos W.B."/>
            <person name="Clum A."/>
            <person name="Lindquist E."/>
            <person name="Daum C."/>
            <person name="Ramamoorthy G.K."/>
            <person name="Gryganskyi A."/>
            <person name="Culley D."/>
            <person name="Magnuson J.K."/>
            <person name="James T.Y."/>
            <person name="O'Malley M.A."/>
            <person name="Stajich J.E."/>
            <person name="Spatafora J.W."/>
            <person name="Visel A."/>
            <person name="Grigoriev I.V."/>
        </authorList>
    </citation>
    <scope>NUCLEOTIDE SEQUENCE [LARGE SCALE GENOMIC DNA]</scope>
    <source>
        <strain evidence="2 3">CBS 115471</strain>
    </source>
</reference>